<protein>
    <submittedName>
        <fullName evidence="1">Uncharacterized protein</fullName>
    </submittedName>
</protein>
<dbReference type="Proteomes" id="UP000199437">
    <property type="component" value="Unassembled WGS sequence"/>
</dbReference>
<gene>
    <name evidence="1" type="ORF">SAMN05216290_2841</name>
</gene>
<dbReference type="EMBL" id="FOIR01000002">
    <property type="protein sequence ID" value="SEW32260.1"/>
    <property type="molecule type" value="Genomic_DNA"/>
</dbReference>
<reference evidence="2" key="1">
    <citation type="submission" date="2016-10" db="EMBL/GenBank/DDBJ databases">
        <authorList>
            <person name="Varghese N."/>
            <person name="Submissions S."/>
        </authorList>
    </citation>
    <scope>NUCLEOTIDE SEQUENCE [LARGE SCALE GENOMIC DNA]</scope>
    <source>
        <strain evidence="2">CGMCC 1.12402</strain>
    </source>
</reference>
<name>A0A1I0QX58_9BACT</name>
<dbReference type="STRING" id="1267423.SAMN05216290_2841"/>
<evidence type="ECO:0000313" key="1">
    <source>
        <dbReference type="EMBL" id="SEW32260.1"/>
    </source>
</evidence>
<evidence type="ECO:0000313" key="2">
    <source>
        <dbReference type="Proteomes" id="UP000199437"/>
    </source>
</evidence>
<organism evidence="1 2">
    <name type="scientific">Roseivirga pacifica</name>
    <dbReference type="NCBI Taxonomy" id="1267423"/>
    <lineage>
        <taxon>Bacteria</taxon>
        <taxon>Pseudomonadati</taxon>
        <taxon>Bacteroidota</taxon>
        <taxon>Cytophagia</taxon>
        <taxon>Cytophagales</taxon>
        <taxon>Roseivirgaceae</taxon>
        <taxon>Roseivirga</taxon>
    </lineage>
</organism>
<proteinExistence type="predicted"/>
<sequence length="137" mass="15661">MVRHGEQTTILNQKELSLEAIDLKATQSIYVYPKGNALFGLKGETSAIIIVLNDDRTGSKQFESIQRLENNPSLKVEDTQINAYISKLLSENKRVYVAEKRALIRSQRVLKLLENNKIDYIQYSPNEAYPLAIYKSK</sequence>
<accession>A0A1I0QX58</accession>
<dbReference type="AlphaFoldDB" id="A0A1I0QX58"/>
<keyword evidence="2" id="KW-1185">Reference proteome</keyword>